<gene>
    <name evidence="1" type="ORF">POT9AD_3874</name>
</gene>
<dbReference type="AlphaFoldDB" id="A0A653B8E3"/>
<sequence>MRFGGSCRIRTYDQLVKSQLLYQLS</sequence>
<organism evidence="1">
    <name type="scientific">Ectopseudomonas oleovorans</name>
    <name type="common">Pseudomonas oleovorans</name>
    <dbReference type="NCBI Taxonomy" id="301"/>
    <lineage>
        <taxon>Bacteria</taxon>
        <taxon>Pseudomonadati</taxon>
        <taxon>Pseudomonadota</taxon>
        <taxon>Gammaproteobacteria</taxon>
        <taxon>Pseudomonadales</taxon>
        <taxon>Pseudomonadaceae</taxon>
        <taxon>Ectopseudomonas</taxon>
    </lineage>
</organism>
<protein>
    <submittedName>
        <fullName evidence="1">Uncharacterized protein</fullName>
    </submittedName>
</protein>
<reference evidence="1" key="1">
    <citation type="submission" date="2018-11" db="EMBL/GenBank/DDBJ databases">
        <authorList>
            <consortium name="Genoscope - CEA"/>
            <person name="William W."/>
        </authorList>
    </citation>
    <scope>NUCLEOTIDE SEQUENCE [LARGE SCALE GENOMIC DNA]</scope>
    <source>
        <strain evidence="1">T9AD</strain>
    </source>
</reference>
<dbReference type="EMBL" id="LR130779">
    <property type="protein sequence ID" value="VDN64849.1"/>
    <property type="molecule type" value="Genomic_DNA"/>
</dbReference>
<name>A0A653B8E3_ECTOL</name>
<accession>A0A653B8E3</accession>
<proteinExistence type="predicted"/>
<evidence type="ECO:0000313" key="1">
    <source>
        <dbReference type="EMBL" id="VDN64849.1"/>
    </source>
</evidence>
<dbReference type="AntiFam" id="ANF00012">
    <property type="entry name" value="tRNA translation"/>
</dbReference>